<dbReference type="AlphaFoldDB" id="A0A4R3QDG6"/>
<name>A0A4R3QDG6_9HYPH</name>
<keyword evidence="3" id="KW-1185">Reference proteome</keyword>
<gene>
    <name evidence="2" type="ORF">EV130_11381</name>
</gene>
<evidence type="ECO:0000256" key="1">
    <source>
        <dbReference type="SAM" id="Phobius"/>
    </source>
</evidence>
<accession>A0A4R3QDG6</accession>
<keyword evidence="1" id="KW-0812">Transmembrane</keyword>
<organism evidence="2 3">
    <name type="scientific">Rhizobium azibense</name>
    <dbReference type="NCBI Taxonomy" id="1136135"/>
    <lineage>
        <taxon>Bacteria</taxon>
        <taxon>Pseudomonadati</taxon>
        <taxon>Pseudomonadota</taxon>
        <taxon>Alphaproteobacteria</taxon>
        <taxon>Hyphomicrobiales</taxon>
        <taxon>Rhizobiaceae</taxon>
        <taxon>Rhizobium/Agrobacterium group</taxon>
        <taxon>Rhizobium</taxon>
    </lineage>
</organism>
<protein>
    <submittedName>
        <fullName evidence="2">Uncharacterized protein</fullName>
    </submittedName>
</protein>
<keyword evidence="1" id="KW-1133">Transmembrane helix</keyword>
<dbReference type="Proteomes" id="UP000295547">
    <property type="component" value="Unassembled WGS sequence"/>
</dbReference>
<sequence length="132" mass="14891">MHAREDYEFGLGGLGFLDEMALSLLTFSIASTRNGRARSMPRFGSIDSSRTLPPCVIDWIFHFCLGFKPVSPWCCCIPSCPGFWSCQARAARNGFAVLHFVAALRVLAALAAWLLDRRSRSRWPRPRTEVQR</sequence>
<feature type="transmembrane region" description="Helical" evidence="1">
    <location>
        <begin position="95"/>
        <end position="115"/>
    </location>
</feature>
<keyword evidence="1" id="KW-0472">Membrane</keyword>
<evidence type="ECO:0000313" key="3">
    <source>
        <dbReference type="Proteomes" id="UP000295547"/>
    </source>
</evidence>
<reference evidence="2 3" key="1">
    <citation type="submission" date="2019-03" db="EMBL/GenBank/DDBJ databases">
        <title>Genomic Encyclopedia of Type Strains, Phase IV (KMG-V): Genome sequencing to study the core and pangenomes of soil and plant-associated prokaryotes.</title>
        <authorList>
            <person name="Whitman W."/>
        </authorList>
    </citation>
    <scope>NUCLEOTIDE SEQUENCE [LARGE SCALE GENOMIC DNA]</scope>
    <source>
        <strain evidence="2 3">Gr42</strain>
    </source>
</reference>
<comment type="caution">
    <text evidence="2">The sequence shown here is derived from an EMBL/GenBank/DDBJ whole genome shotgun (WGS) entry which is preliminary data.</text>
</comment>
<dbReference type="EMBL" id="SMBJ01000013">
    <property type="protein sequence ID" value="TCU19658.1"/>
    <property type="molecule type" value="Genomic_DNA"/>
</dbReference>
<evidence type="ECO:0000313" key="2">
    <source>
        <dbReference type="EMBL" id="TCU19658.1"/>
    </source>
</evidence>
<proteinExistence type="predicted"/>